<feature type="domain" description="Translation initiation factor 5A C-terminal" evidence="1">
    <location>
        <begin position="82"/>
        <end position="153"/>
    </location>
</feature>
<dbReference type="InterPro" id="IPR048670">
    <property type="entry name" value="IF5A-like_N"/>
</dbReference>
<dbReference type="SMART" id="SM01376">
    <property type="entry name" value="eIF-5a"/>
    <property type="match status" value="1"/>
</dbReference>
<dbReference type="InterPro" id="IPR008991">
    <property type="entry name" value="Translation_prot_SH3-like_sf"/>
</dbReference>
<accession>A0A0M0K7C7</accession>
<dbReference type="InterPro" id="IPR014722">
    <property type="entry name" value="Rib_uL2_dom2"/>
</dbReference>
<dbReference type="InterPro" id="IPR012340">
    <property type="entry name" value="NA-bd_OB-fold"/>
</dbReference>
<proteinExistence type="predicted"/>
<sequence length="158" mass="17148">MVEEGATTKVQPEELKKNGYAMIKGNPCRLLEVTQLPKATANGNKRVQLIGLNVFTGKKYDDTINCTAGFHGIDVPLTAYAHFSLMDVDKSDGTLSLLTADGEPKEDAMLSRGEDSLGWDAVGEELVKRFDEGESLKVKVLTIMGKDLVVEVNTDTDA</sequence>
<dbReference type="Pfam" id="PF01287">
    <property type="entry name" value="eIF-5a"/>
    <property type="match status" value="1"/>
</dbReference>
<gene>
    <name evidence="2" type="ORF">Ctob_013109</name>
</gene>
<dbReference type="GO" id="GO:0003723">
    <property type="term" value="F:RNA binding"/>
    <property type="evidence" value="ECO:0007669"/>
    <property type="project" value="InterPro"/>
</dbReference>
<dbReference type="InterPro" id="IPR001884">
    <property type="entry name" value="IF5A-like"/>
</dbReference>
<name>A0A0M0K7C7_9EUKA</name>
<keyword evidence="2" id="KW-0396">Initiation factor</keyword>
<reference evidence="3" key="1">
    <citation type="journal article" date="2015" name="PLoS Genet.">
        <title>Genome Sequence and Transcriptome Analyses of Chrysochromulina tobin: Metabolic Tools for Enhanced Algal Fitness in the Prominent Order Prymnesiales (Haptophyceae).</title>
        <authorList>
            <person name="Hovde B.T."/>
            <person name="Deodato C.R."/>
            <person name="Hunsperger H.M."/>
            <person name="Ryken S.A."/>
            <person name="Yost W."/>
            <person name="Jha R.K."/>
            <person name="Patterson J."/>
            <person name="Monnat R.J. Jr."/>
            <person name="Barlow S.B."/>
            <person name="Starkenburg S.R."/>
            <person name="Cattolico R.A."/>
        </authorList>
    </citation>
    <scope>NUCLEOTIDE SEQUENCE</scope>
    <source>
        <strain evidence="3">CCMP291</strain>
    </source>
</reference>
<dbReference type="SUPFAM" id="SSF50249">
    <property type="entry name" value="Nucleic acid-binding proteins"/>
    <property type="match status" value="1"/>
</dbReference>
<dbReference type="GO" id="GO:0003746">
    <property type="term" value="F:translation elongation factor activity"/>
    <property type="evidence" value="ECO:0007669"/>
    <property type="project" value="InterPro"/>
</dbReference>
<dbReference type="GO" id="GO:0045905">
    <property type="term" value="P:positive regulation of translational termination"/>
    <property type="evidence" value="ECO:0007669"/>
    <property type="project" value="InterPro"/>
</dbReference>
<dbReference type="GO" id="GO:0045901">
    <property type="term" value="P:positive regulation of translational elongation"/>
    <property type="evidence" value="ECO:0007669"/>
    <property type="project" value="InterPro"/>
</dbReference>
<dbReference type="InterPro" id="IPR020189">
    <property type="entry name" value="IF5A_C"/>
</dbReference>
<keyword evidence="2" id="KW-0648">Protein biosynthesis</keyword>
<dbReference type="PANTHER" id="PTHR11673">
    <property type="entry name" value="TRANSLATION INITIATION FACTOR 5A FAMILY MEMBER"/>
    <property type="match status" value="1"/>
</dbReference>
<evidence type="ECO:0000313" key="3">
    <source>
        <dbReference type="Proteomes" id="UP000037460"/>
    </source>
</evidence>
<comment type="caution">
    <text evidence="2">The sequence shown here is derived from an EMBL/GenBank/DDBJ whole genome shotgun (WGS) entry which is preliminary data.</text>
</comment>
<dbReference type="GO" id="GO:0003743">
    <property type="term" value="F:translation initiation factor activity"/>
    <property type="evidence" value="ECO:0007669"/>
    <property type="project" value="UniProtKB-KW"/>
</dbReference>
<dbReference type="Gene3D" id="2.30.30.30">
    <property type="match status" value="1"/>
</dbReference>
<dbReference type="Pfam" id="PF21485">
    <property type="entry name" value="IF5A-like_N"/>
    <property type="match status" value="1"/>
</dbReference>
<protein>
    <submittedName>
        <fullName evidence="2">Eukaryotic translation initiation factor 5a</fullName>
    </submittedName>
</protein>
<dbReference type="OrthoDB" id="436535at2759"/>
<dbReference type="Proteomes" id="UP000037460">
    <property type="component" value="Unassembled WGS sequence"/>
</dbReference>
<dbReference type="SUPFAM" id="SSF50104">
    <property type="entry name" value="Translation proteins SH3-like domain"/>
    <property type="match status" value="1"/>
</dbReference>
<dbReference type="GO" id="GO:0043022">
    <property type="term" value="F:ribosome binding"/>
    <property type="evidence" value="ECO:0007669"/>
    <property type="project" value="InterPro"/>
</dbReference>
<dbReference type="AlphaFoldDB" id="A0A0M0K7C7"/>
<evidence type="ECO:0000313" key="2">
    <source>
        <dbReference type="EMBL" id="KOO34298.1"/>
    </source>
</evidence>
<dbReference type="EMBL" id="JWZX01001264">
    <property type="protein sequence ID" value="KOO34298.1"/>
    <property type="molecule type" value="Genomic_DNA"/>
</dbReference>
<keyword evidence="3" id="KW-1185">Reference proteome</keyword>
<dbReference type="Gene3D" id="2.40.50.140">
    <property type="entry name" value="Nucleic acid-binding proteins"/>
    <property type="match status" value="1"/>
</dbReference>
<organism evidence="2 3">
    <name type="scientific">Chrysochromulina tobinii</name>
    <dbReference type="NCBI Taxonomy" id="1460289"/>
    <lineage>
        <taxon>Eukaryota</taxon>
        <taxon>Haptista</taxon>
        <taxon>Haptophyta</taxon>
        <taxon>Prymnesiophyceae</taxon>
        <taxon>Prymnesiales</taxon>
        <taxon>Chrysochromulinaceae</taxon>
        <taxon>Chrysochromulina</taxon>
    </lineage>
</organism>
<evidence type="ECO:0000259" key="1">
    <source>
        <dbReference type="SMART" id="SM01376"/>
    </source>
</evidence>